<organism evidence="2 3">
    <name type="scientific">Sphaerochaeta globosa (strain ATCC BAA-1886 / DSM 22777 / Buddy)</name>
    <name type="common">Spirochaeta sp. (strain Buddy)</name>
    <dbReference type="NCBI Taxonomy" id="158189"/>
    <lineage>
        <taxon>Bacteria</taxon>
        <taxon>Pseudomonadati</taxon>
        <taxon>Spirochaetota</taxon>
        <taxon>Spirochaetia</taxon>
        <taxon>Spirochaetales</taxon>
        <taxon>Sphaerochaetaceae</taxon>
        <taxon>Sphaerochaeta</taxon>
    </lineage>
</organism>
<dbReference type="Proteomes" id="UP000008466">
    <property type="component" value="Chromosome"/>
</dbReference>
<evidence type="ECO:0000313" key="3">
    <source>
        <dbReference type="Proteomes" id="UP000008466"/>
    </source>
</evidence>
<protein>
    <submittedName>
        <fullName evidence="2">Uncharacterized protein</fullName>
    </submittedName>
</protein>
<feature type="transmembrane region" description="Helical" evidence="1">
    <location>
        <begin position="153"/>
        <end position="171"/>
    </location>
</feature>
<gene>
    <name evidence="2" type="ordered locus">SpiBuddy_1480</name>
</gene>
<dbReference type="EMBL" id="CP002541">
    <property type="protein sequence ID" value="ADY13305.1"/>
    <property type="molecule type" value="Genomic_DNA"/>
</dbReference>
<feature type="transmembrane region" description="Helical" evidence="1">
    <location>
        <begin position="60"/>
        <end position="78"/>
    </location>
</feature>
<keyword evidence="1" id="KW-1133">Transmembrane helix</keyword>
<feature type="transmembrane region" description="Helical" evidence="1">
    <location>
        <begin position="201"/>
        <end position="217"/>
    </location>
</feature>
<evidence type="ECO:0000313" key="2">
    <source>
        <dbReference type="EMBL" id="ADY13305.1"/>
    </source>
</evidence>
<reference evidence="3" key="1">
    <citation type="submission" date="2011-02" db="EMBL/GenBank/DDBJ databases">
        <title>Complete sequence of Spirochaeta sp. Buddy.</title>
        <authorList>
            <person name="Lucas S."/>
            <person name="Copeland A."/>
            <person name="Lapidus A."/>
            <person name="Cheng J.-F."/>
            <person name="Goodwin L."/>
            <person name="Pitluck S."/>
            <person name="Zeytun A."/>
            <person name="Detter J.C."/>
            <person name="Han C."/>
            <person name="Tapia R."/>
            <person name="Land M."/>
            <person name="Hauser L."/>
            <person name="Kyrpides N."/>
            <person name="Ivanova N."/>
            <person name="Mikhailova N."/>
            <person name="Pagani I."/>
            <person name="Ritalahti K.M."/>
            <person name="Loeffler F.E."/>
            <person name="Woyke T."/>
        </authorList>
    </citation>
    <scope>NUCLEOTIDE SEQUENCE [LARGE SCALE GENOMIC DNA]</scope>
    <source>
        <strain evidence="3">ATCC BAA-1886 / DSM 22777 / Buddy</strain>
    </source>
</reference>
<dbReference type="HOGENOM" id="CLU_1085443_0_0_12"/>
<feature type="transmembrane region" description="Helical" evidence="1">
    <location>
        <begin position="178"/>
        <end position="195"/>
    </location>
</feature>
<feature type="transmembrane region" description="Helical" evidence="1">
    <location>
        <begin position="90"/>
        <end position="110"/>
    </location>
</feature>
<dbReference type="RefSeq" id="WP_013607155.1">
    <property type="nucleotide sequence ID" value="NC_015152.1"/>
</dbReference>
<keyword evidence="1" id="KW-0812">Transmembrane</keyword>
<keyword evidence="1" id="KW-0472">Membrane</keyword>
<evidence type="ECO:0000256" key="1">
    <source>
        <dbReference type="SAM" id="Phobius"/>
    </source>
</evidence>
<sequence length="247" mass="27600">MDDLQNVFSNFKTQVQEIATHAEQVQKLTFKAELKNGTAFHFNYNADTFAPQKNYHPISIFNGILDIVSASVCTWLLVSFTLRMQRADYIVLDLVLAFSSMVAVFVFSALYHFMHREKRSSLVFANLKEISKILSLALINLSVAAFFDSSKLQVIQSLSLVLVALSLLFLLGRTELSLRVSLVVTAILPFVSLISGMSLESSIRVLLFCLWSVVALVSKTESRMRTTSLFALVGLLSLAFQLTEVMI</sequence>
<accession>F0RW19</accession>
<dbReference type="STRING" id="158189.SpiBuddy_1480"/>
<dbReference type="AlphaFoldDB" id="F0RW19"/>
<dbReference type="OrthoDB" id="9894462at2"/>
<keyword evidence="3" id="KW-1185">Reference proteome</keyword>
<dbReference type="KEGG" id="sbu:SpiBuddy_1480"/>
<name>F0RW19_SPHGB</name>
<proteinExistence type="predicted"/>